<proteinExistence type="predicted"/>
<gene>
    <name evidence="2" type="ORF">D0435_12635</name>
</gene>
<reference evidence="2 3" key="1">
    <citation type="submission" date="2018-08" db="EMBL/GenBank/DDBJ databases">
        <title>Murine metabolic-syndrome-specific gut microbial biobank.</title>
        <authorList>
            <person name="Liu C."/>
        </authorList>
    </citation>
    <scope>NUCLEOTIDE SEQUENCE [LARGE SCALE GENOMIC DNA]</scope>
    <source>
        <strain evidence="2 3">28</strain>
    </source>
</reference>
<organism evidence="2 3">
    <name type="scientific">Anaerotruncus colihominis</name>
    <dbReference type="NCBI Taxonomy" id="169435"/>
    <lineage>
        <taxon>Bacteria</taxon>
        <taxon>Bacillati</taxon>
        <taxon>Bacillota</taxon>
        <taxon>Clostridia</taxon>
        <taxon>Eubacteriales</taxon>
        <taxon>Oscillospiraceae</taxon>
        <taxon>Anaerotruncus</taxon>
    </lineage>
</organism>
<dbReference type="GO" id="GO:0008237">
    <property type="term" value="F:metallopeptidase activity"/>
    <property type="evidence" value="ECO:0007669"/>
    <property type="project" value="InterPro"/>
</dbReference>
<dbReference type="RefSeq" id="WP_160202783.1">
    <property type="nucleotide sequence ID" value="NZ_QXWK01000025.1"/>
</dbReference>
<evidence type="ECO:0000313" key="3">
    <source>
        <dbReference type="Proteomes" id="UP000446866"/>
    </source>
</evidence>
<keyword evidence="1" id="KW-0812">Transmembrane</keyword>
<dbReference type="Gene3D" id="3.40.390.10">
    <property type="entry name" value="Collagenase (Catalytic Domain)"/>
    <property type="match status" value="1"/>
</dbReference>
<dbReference type="InterPro" id="IPR024079">
    <property type="entry name" value="MetalloPept_cat_dom_sf"/>
</dbReference>
<keyword evidence="1" id="KW-1133">Transmembrane helix</keyword>
<keyword evidence="1" id="KW-0472">Membrane</keyword>
<evidence type="ECO:0000313" key="2">
    <source>
        <dbReference type="EMBL" id="NBH62496.1"/>
    </source>
</evidence>
<keyword evidence="3" id="KW-1185">Reference proteome</keyword>
<accession>A0A845QLI2</accession>
<comment type="caution">
    <text evidence="2">The sequence shown here is derived from an EMBL/GenBank/DDBJ whole genome shotgun (WGS) entry which is preliminary data.</text>
</comment>
<dbReference type="EMBL" id="QXWK01000025">
    <property type="protein sequence ID" value="NBH62496.1"/>
    <property type="molecule type" value="Genomic_DNA"/>
</dbReference>
<evidence type="ECO:0000256" key="1">
    <source>
        <dbReference type="SAM" id="Phobius"/>
    </source>
</evidence>
<protein>
    <submittedName>
        <fullName evidence="2">Uncharacterized protein</fullName>
    </submittedName>
</protein>
<dbReference type="AlphaFoldDB" id="A0A845QLI2"/>
<sequence>MIKGALQKNLGVRVVIIVLTICVLFCLQAKIGYAGTAEKMYFKKAGFSSYYKGTQYSNILGVYGEGEGVAVYGRSRHKDKDGKIRTYYETRFFGEKTYIDGKFLTNIKPELSYTSSTYFKELIFDDGVMVYDSPCRNSSGREYQENAICTIGQTKNWYKVFVNGKTGFISKAEKAIIDVRAVEFPLKIKQPMEKEKNVRNRVRYQYAMLPQKVRKHCNLRRLQITITQKLPNDAFEEAGYSGYTTSRQKRPRIYLKETERPYLLEGSFFHEVGHVMTRLQPELLDGTGKSFFSCFSERRRLNLGEHYQTQTEYAAELFAIYMMKPDWLSIAAPRSYAYIDSICKK</sequence>
<name>A0A845QLI2_9FIRM</name>
<dbReference type="Proteomes" id="UP000446866">
    <property type="component" value="Unassembled WGS sequence"/>
</dbReference>
<feature type="transmembrane region" description="Helical" evidence="1">
    <location>
        <begin position="12"/>
        <end position="33"/>
    </location>
</feature>